<dbReference type="Pfam" id="PF13489">
    <property type="entry name" value="Methyltransf_23"/>
    <property type="match status" value="1"/>
</dbReference>
<evidence type="ECO:0000313" key="1">
    <source>
        <dbReference type="EMBL" id="HEC06915.1"/>
    </source>
</evidence>
<dbReference type="Gene3D" id="3.40.50.150">
    <property type="entry name" value="Vaccinia Virus protein VP39"/>
    <property type="match status" value="1"/>
</dbReference>
<dbReference type="InterPro" id="IPR029063">
    <property type="entry name" value="SAM-dependent_MTases_sf"/>
</dbReference>
<dbReference type="SUPFAM" id="SSF53335">
    <property type="entry name" value="S-adenosyl-L-methionine-dependent methyltransferases"/>
    <property type="match status" value="1"/>
</dbReference>
<dbReference type="Proteomes" id="UP000886339">
    <property type="component" value="Unassembled WGS sequence"/>
</dbReference>
<dbReference type="GO" id="GO:0032259">
    <property type="term" value="P:methylation"/>
    <property type="evidence" value="ECO:0007669"/>
    <property type="project" value="UniProtKB-KW"/>
</dbReference>
<keyword evidence="1" id="KW-0808">Transferase</keyword>
<sequence>MSTDSHLSKWNRRHAEAETQGSVAQVLLRNLHLLPASGKALDLACGRGANALLLAKSGLETHAWDFSDIAIERLMATAQEEGANVMAQTRDVVAAPPEADSFDVILVSFFLERTLVPHLIRALRPGGRIFYQTFVKDVYLDRGPGNSAWRLDRNELLHLFQELQIHYYREDGTVCSEPDEVSDLAMLVASRGEE</sequence>
<keyword evidence="1" id="KW-0489">Methyltransferase</keyword>
<gene>
    <name evidence="1" type="ORF">ENJ12_08695</name>
</gene>
<dbReference type="GO" id="GO:0008168">
    <property type="term" value="F:methyltransferase activity"/>
    <property type="evidence" value="ECO:0007669"/>
    <property type="project" value="UniProtKB-KW"/>
</dbReference>
<dbReference type="PANTHER" id="PTHR43464">
    <property type="entry name" value="METHYLTRANSFERASE"/>
    <property type="match status" value="1"/>
</dbReference>
<protein>
    <submittedName>
        <fullName evidence="1">Class I SAM-dependent methyltransferase</fullName>
    </submittedName>
</protein>
<comment type="caution">
    <text evidence="1">The sequence shown here is derived from an EMBL/GenBank/DDBJ whole genome shotgun (WGS) entry which is preliminary data.</text>
</comment>
<dbReference type="AlphaFoldDB" id="A0A831RXA4"/>
<proteinExistence type="predicted"/>
<name>A0A831RXA4_9GAMM</name>
<dbReference type="EMBL" id="DRLF01000301">
    <property type="protein sequence ID" value="HEC06915.1"/>
    <property type="molecule type" value="Genomic_DNA"/>
</dbReference>
<dbReference type="CDD" id="cd02440">
    <property type="entry name" value="AdoMet_MTases"/>
    <property type="match status" value="1"/>
</dbReference>
<organism evidence="1">
    <name type="scientific">Thiolapillus brandeum</name>
    <dbReference type="NCBI Taxonomy" id="1076588"/>
    <lineage>
        <taxon>Bacteria</taxon>
        <taxon>Pseudomonadati</taxon>
        <taxon>Pseudomonadota</taxon>
        <taxon>Gammaproteobacteria</taxon>
        <taxon>Chromatiales</taxon>
        <taxon>Sedimenticolaceae</taxon>
        <taxon>Thiolapillus</taxon>
    </lineage>
</organism>
<reference evidence="1" key="1">
    <citation type="journal article" date="2020" name="mSystems">
        <title>Genome- and Community-Level Interaction Insights into Carbon Utilization and Element Cycling Functions of Hydrothermarchaeota in Hydrothermal Sediment.</title>
        <authorList>
            <person name="Zhou Z."/>
            <person name="Liu Y."/>
            <person name="Xu W."/>
            <person name="Pan J."/>
            <person name="Luo Z.H."/>
            <person name="Li M."/>
        </authorList>
    </citation>
    <scope>NUCLEOTIDE SEQUENCE [LARGE SCALE GENOMIC DNA]</scope>
    <source>
        <strain evidence="1">HyVt-458</strain>
    </source>
</reference>
<accession>A0A831RXA4</accession>